<dbReference type="AlphaFoldDB" id="A0AA88A101"/>
<keyword evidence="4" id="KW-1185">Reference proteome</keyword>
<dbReference type="InterPro" id="IPR004343">
    <property type="entry name" value="Plus-3_dom"/>
</dbReference>
<dbReference type="PROSITE" id="PS51925">
    <property type="entry name" value="SWIB_MDM2"/>
    <property type="match status" value="1"/>
</dbReference>
<name>A0AA88A101_FICCA</name>
<sequence>MINFFAISDRHCCVMCRKVPKFQCLCCPNSVCEKCFTSSGFVQVRSDNGLCDECLELVLLGDETEACDVNGEKIDFGDRDTYEGLFKEYWEIVKEEEELTMDDVYSANNYLKKNRNKKSGSGKIGKHEKEDEFIVDSDKEEREPCKPLGKRKRSKKQEFIGWGSKPLIEFLKSIGKDTTEKLSLYEVDSVIKRYIQEKNLVNRERRYKVNCDEKLYSVFRKRSLAKSRIFYLLEAHFVENLEESEEDVDDGDSDGEQVRCPNKGENVGVACKKQTTSRSDMENQEKEVETIVKQSSFASIVADNIKLVYLRRSLVEELFKQPENFEGKVVGSFVRVKTDPKDYLQVNSHQLLPVTGVERSSTGEILLRVSLMPKVLDLHMLSDSDFTEDECQDLREKIEKGVLNKFPIVELEKKARTLHEDIIKHWIEREVVLLQNRIDCANEKGRRREYPFTILALRT</sequence>
<organism evidence="3 4">
    <name type="scientific">Ficus carica</name>
    <name type="common">Common fig</name>
    <dbReference type="NCBI Taxonomy" id="3494"/>
    <lineage>
        <taxon>Eukaryota</taxon>
        <taxon>Viridiplantae</taxon>
        <taxon>Streptophyta</taxon>
        <taxon>Embryophyta</taxon>
        <taxon>Tracheophyta</taxon>
        <taxon>Spermatophyta</taxon>
        <taxon>Magnoliopsida</taxon>
        <taxon>eudicotyledons</taxon>
        <taxon>Gunneridae</taxon>
        <taxon>Pentapetalae</taxon>
        <taxon>rosids</taxon>
        <taxon>fabids</taxon>
        <taxon>Rosales</taxon>
        <taxon>Moraceae</taxon>
        <taxon>Ficeae</taxon>
        <taxon>Ficus</taxon>
    </lineage>
</organism>
<dbReference type="SMART" id="SM00719">
    <property type="entry name" value="Plus3"/>
    <property type="match status" value="1"/>
</dbReference>
<evidence type="ECO:0000259" key="2">
    <source>
        <dbReference type="PROSITE" id="PS51925"/>
    </source>
</evidence>
<proteinExistence type="predicted"/>
<dbReference type="PROSITE" id="PS51360">
    <property type="entry name" value="PLUS3"/>
    <property type="match status" value="1"/>
</dbReference>
<feature type="domain" description="Plus3" evidence="1">
    <location>
        <begin position="299"/>
        <end position="423"/>
    </location>
</feature>
<gene>
    <name evidence="3" type="ORF">TIFTF001_012026</name>
</gene>
<comment type="caution">
    <text evidence="3">The sequence shown here is derived from an EMBL/GenBank/DDBJ whole genome shotgun (WGS) entry which is preliminary data.</text>
</comment>
<dbReference type="Pfam" id="PF25980">
    <property type="entry name" value="NERD_plant"/>
    <property type="match status" value="1"/>
</dbReference>
<dbReference type="InterPro" id="IPR036128">
    <property type="entry name" value="Plus3-like_sf"/>
</dbReference>
<dbReference type="Pfam" id="PF02201">
    <property type="entry name" value="SWIB"/>
    <property type="match status" value="1"/>
</dbReference>
<dbReference type="SUPFAM" id="SSF47592">
    <property type="entry name" value="SWIB/MDM2 domain"/>
    <property type="match status" value="1"/>
</dbReference>
<dbReference type="InterPro" id="IPR003121">
    <property type="entry name" value="SWIB_MDM2_domain"/>
</dbReference>
<dbReference type="PANTHER" id="PTHR46851">
    <property type="entry name" value="OS01G0884500 PROTEIN"/>
    <property type="match status" value="1"/>
</dbReference>
<protein>
    <recommendedName>
        <fullName evidence="5">Plus3 domain-containing protein</fullName>
    </recommendedName>
</protein>
<dbReference type="Gene3D" id="1.10.245.10">
    <property type="entry name" value="SWIB/MDM2 domain"/>
    <property type="match status" value="1"/>
</dbReference>
<dbReference type="Pfam" id="PF03126">
    <property type="entry name" value="Plus-3"/>
    <property type="match status" value="1"/>
</dbReference>
<evidence type="ECO:0000259" key="1">
    <source>
        <dbReference type="PROSITE" id="PS51360"/>
    </source>
</evidence>
<dbReference type="Proteomes" id="UP001187192">
    <property type="component" value="Unassembled WGS sequence"/>
</dbReference>
<dbReference type="InterPro" id="IPR036885">
    <property type="entry name" value="SWIB_MDM2_dom_sf"/>
</dbReference>
<dbReference type="SUPFAM" id="SSF159042">
    <property type="entry name" value="Plus3-like"/>
    <property type="match status" value="1"/>
</dbReference>
<accession>A0AA88A101</accession>
<dbReference type="Gene3D" id="3.90.70.200">
    <property type="entry name" value="Plus-3 domain"/>
    <property type="match status" value="1"/>
</dbReference>
<dbReference type="InterPro" id="IPR058668">
    <property type="entry name" value="NERD_dom"/>
</dbReference>
<feature type="domain" description="DM2" evidence="2">
    <location>
        <begin position="159"/>
        <end position="239"/>
    </location>
</feature>
<evidence type="ECO:0000313" key="4">
    <source>
        <dbReference type="Proteomes" id="UP001187192"/>
    </source>
</evidence>
<evidence type="ECO:0008006" key="5">
    <source>
        <dbReference type="Google" id="ProtNLM"/>
    </source>
</evidence>
<reference evidence="3" key="1">
    <citation type="submission" date="2023-07" db="EMBL/GenBank/DDBJ databases">
        <title>draft genome sequence of fig (Ficus carica).</title>
        <authorList>
            <person name="Takahashi T."/>
            <person name="Nishimura K."/>
        </authorList>
    </citation>
    <scope>NUCLEOTIDE SEQUENCE</scope>
</reference>
<evidence type="ECO:0000313" key="3">
    <source>
        <dbReference type="EMBL" id="GMN42810.1"/>
    </source>
</evidence>
<dbReference type="GO" id="GO:0003677">
    <property type="term" value="F:DNA binding"/>
    <property type="evidence" value="ECO:0007669"/>
    <property type="project" value="InterPro"/>
</dbReference>
<dbReference type="PANTHER" id="PTHR46851:SF22">
    <property type="entry name" value="ZINC ION BINDING _ DNA BINDING PROTEIN"/>
    <property type="match status" value="1"/>
</dbReference>
<dbReference type="InterPro" id="IPR045894">
    <property type="entry name" value="At5g08430-like"/>
</dbReference>
<dbReference type="EMBL" id="BTGU01000015">
    <property type="protein sequence ID" value="GMN42810.1"/>
    <property type="molecule type" value="Genomic_DNA"/>
</dbReference>